<keyword evidence="1" id="KW-0596">Phosphopantetheine</keyword>
<dbReference type="SMART" id="SM00827">
    <property type="entry name" value="PKS_AT"/>
    <property type="match status" value="1"/>
</dbReference>
<dbReference type="InterPro" id="IPR020841">
    <property type="entry name" value="PKS_Beta-ketoAc_synthase_dom"/>
</dbReference>
<dbReference type="InterPro" id="IPR032821">
    <property type="entry name" value="PKS_assoc"/>
</dbReference>
<dbReference type="Pfam" id="PF00550">
    <property type="entry name" value="PP-binding"/>
    <property type="match status" value="1"/>
</dbReference>
<dbReference type="PANTHER" id="PTHR43775">
    <property type="entry name" value="FATTY ACID SYNTHASE"/>
    <property type="match status" value="1"/>
</dbReference>
<dbReference type="SUPFAM" id="SSF51735">
    <property type="entry name" value="NAD(P)-binding Rossmann-fold domains"/>
    <property type="match status" value="1"/>
</dbReference>
<dbReference type="Pfam" id="PF00698">
    <property type="entry name" value="Acyl_transf_1"/>
    <property type="match status" value="1"/>
</dbReference>
<dbReference type="PANTHER" id="PTHR43775:SF51">
    <property type="entry name" value="INACTIVE PHENOLPHTHIOCEROL SYNTHESIS POLYKETIDE SYNTHASE TYPE I PKS1-RELATED"/>
    <property type="match status" value="1"/>
</dbReference>
<keyword evidence="7" id="KW-1185">Reference proteome</keyword>
<gene>
    <name evidence="6" type="ORF">ACFO5S_20360</name>
</gene>
<dbReference type="InterPro" id="IPR009081">
    <property type="entry name" value="PP-bd_ACP"/>
</dbReference>
<dbReference type="SUPFAM" id="SSF52151">
    <property type="entry name" value="FabD/lysophospholipase-like"/>
    <property type="match status" value="1"/>
</dbReference>
<dbReference type="InterPro" id="IPR036736">
    <property type="entry name" value="ACP-like_sf"/>
</dbReference>
<dbReference type="InterPro" id="IPR014031">
    <property type="entry name" value="Ketoacyl_synth_C"/>
</dbReference>
<keyword evidence="3" id="KW-0808">Transferase</keyword>
<dbReference type="InterPro" id="IPR016039">
    <property type="entry name" value="Thiolase-like"/>
</dbReference>
<dbReference type="RefSeq" id="WP_213259834.1">
    <property type="nucleotide sequence ID" value="NZ_JAGYWA010000009.1"/>
</dbReference>
<dbReference type="InterPro" id="IPR057326">
    <property type="entry name" value="KR_dom"/>
</dbReference>
<dbReference type="PROSITE" id="PS52004">
    <property type="entry name" value="KS3_2"/>
    <property type="match status" value="1"/>
</dbReference>
<evidence type="ECO:0000256" key="3">
    <source>
        <dbReference type="ARBA" id="ARBA00022679"/>
    </source>
</evidence>
<evidence type="ECO:0000259" key="4">
    <source>
        <dbReference type="PROSITE" id="PS50075"/>
    </source>
</evidence>
<dbReference type="Gene3D" id="3.40.366.10">
    <property type="entry name" value="Malonyl-Coenzyme A Acyl Carrier Protein, domain 2"/>
    <property type="match status" value="1"/>
</dbReference>
<dbReference type="Gene3D" id="3.40.50.720">
    <property type="entry name" value="NAD(P)-binding Rossmann-like Domain"/>
    <property type="match status" value="1"/>
</dbReference>
<dbReference type="InterPro" id="IPR014043">
    <property type="entry name" value="Acyl_transferase_dom"/>
</dbReference>
<dbReference type="InterPro" id="IPR016035">
    <property type="entry name" value="Acyl_Trfase/lysoPLipase"/>
</dbReference>
<dbReference type="SMART" id="SM00823">
    <property type="entry name" value="PKS_PP"/>
    <property type="match status" value="1"/>
</dbReference>
<name>A0ABV9PIA5_9FLAO</name>
<dbReference type="InterPro" id="IPR013968">
    <property type="entry name" value="PKS_KR"/>
</dbReference>
<dbReference type="PROSITE" id="PS50075">
    <property type="entry name" value="CARRIER"/>
    <property type="match status" value="1"/>
</dbReference>
<dbReference type="Pfam" id="PF08659">
    <property type="entry name" value="KR"/>
    <property type="match status" value="1"/>
</dbReference>
<dbReference type="Gene3D" id="1.10.1200.10">
    <property type="entry name" value="ACP-like"/>
    <property type="match status" value="1"/>
</dbReference>
<accession>A0ABV9PIA5</accession>
<keyword evidence="2" id="KW-0597">Phosphoprotein</keyword>
<dbReference type="Pfam" id="PF16197">
    <property type="entry name" value="KAsynt_C_assoc"/>
    <property type="match status" value="1"/>
</dbReference>
<dbReference type="InterPro" id="IPR014030">
    <property type="entry name" value="Ketoacyl_synth_N"/>
</dbReference>
<dbReference type="SUPFAM" id="SSF47336">
    <property type="entry name" value="ACP-like"/>
    <property type="match status" value="1"/>
</dbReference>
<dbReference type="Gene3D" id="3.30.70.250">
    <property type="entry name" value="Malonyl-CoA ACP transacylase, ACP-binding"/>
    <property type="match status" value="1"/>
</dbReference>
<reference evidence="7" key="1">
    <citation type="journal article" date="2019" name="Int. J. Syst. Evol. Microbiol.">
        <title>The Global Catalogue of Microorganisms (GCM) 10K type strain sequencing project: providing services to taxonomists for standard genome sequencing and annotation.</title>
        <authorList>
            <consortium name="The Broad Institute Genomics Platform"/>
            <consortium name="The Broad Institute Genome Sequencing Center for Infectious Disease"/>
            <person name="Wu L."/>
            <person name="Ma J."/>
        </authorList>
    </citation>
    <scope>NUCLEOTIDE SEQUENCE [LARGE SCALE GENOMIC DNA]</scope>
    <source>
        <strain evidence="7">WYCCWR 13023</strain>
    </source>
</reference>
<dbReference type="InterPro" id="IPR016036">
    <property type="entry name" value="Malonyl_transacylase_ACP-bd"/>
</dbReference>
<dbReference type="InterPro" id="IPR049490">
    <property type="entry name" value="C883_1060-like_KR_N"/>
</dbReference>
<dbReference type="Gene3D" id="3.30.70.3290">
    <property type="match status" value="1"/>
</dbReference>
<comment type="caution">
    <text evidence="6">The sequence shown here is derived from an EMBL/GenBank/DDBJ whole genome shotgun (WGS) entry which is preliminary data.</text>
</comment>
<dbReference type="Pfam" id="PF02801">
    <property type="entry name" value="Ketoacyl-synt_C"/>
    <property type="match status" value="1"/>
</dbReference>
<evidence type="ECO:0000256" key="2">
    <source>
        <dbReference type="ARBA" id="ARBA00022553"/>
    </source>
</evidence>
<sequence length="1475" mass="166202">MNRESLKRDIAIVGISCKFPKSNDSKEFWENLIEANEMVQFYTDEEIKELGIDKKIVEDANFIKRKSAIENSNSFDYPFFGYTKDEANLMDPQIRILHEQVWLAIEDAGYDVFNYNDKIGMYLTAEDNFNWIAHSLITENKNIDPYFLSLISNKNFISSLISYKLNLRGPSMAVDTACSSSLVTTHLACRSLLLRECSMAIAGGVNLKTNNIPGYYFREGMINSKDGYCKPFDSDSSGTTRAEGAGVVVLKRLEDAINDRDNIYAVIRASAVNNDGNLKVGYTAPSIKGQVECITSAHKMAKTPYNTISYVECHGTGTKLGDPVEIDALNQAFNNDKSHKCSVGSLKANIGHLGNSAGIGGLIKTTLSLKHKAIPPLKYFTNPNPEINFSGGPFYASSKKEKWESTDPAVPLRAGLSSFGIGGTNAHMIIEEYQDETDSTNSRPFQLITYSAKNEKAVNRYRTKIESFLKDEKSQLSDFSYTMNTGRSEFGYRNYIVEKDSEEEVRTQGIHVTNVSEKQQLVFMFPGQGSQYFRMGKGLYKHEAEFKSTMDLGFKILFDLTGKQYAEIIGYKTCSDVDPNLIHETINTQPVLFLIEYALASMLIKWGVKPENMIGHSLGEYVAACIAGVFSLEDALYLIVNRAQLMYSIEKGSMIAIDSPIENIKDLLNDTLSIAAINSKTTCVISGTIEDVALFGELLTEKEISFSKLKTSHAFHSAMMDSMLEEYKEKFSNVKLSNPALPFVSNLTGKQIKNDEATSPVYWVNHLRQTVNFNDGIDLILQKGNSILVEVGPGTTLLSLSKQNSNYSKKNTAIETLRRFNEEADDNLKFTNAIGNLWSQGIKINWAEYYAHEKRKKISVPTYSFDTYKLDFKVDPFSKMGHNTTSSFEEWFYVPNWKKSILKKENQNAVQNNTFLIFSDENILVTNLIKALRNDGYKVLEIKKGSSFEIINENELKINPFNEEDYKSIFKNLEQNNLQVNQIVFNWDFNEISQENLLSVFSIINNLAKRVQDYLPETKKKITVLNSLNHQIIGDEIINVTMAASMKQLHVFSQENANIFSNSIDVDQANGDTQLVSKITEELLYNYSDTTVAYRGKNRWLEFYERISYNPENKQLKENKTFLITGGLGSVGKTIATHLADNYNATVILIGRKNVPSESLWENILADSNADSNTIGLIRTLQDLKQNNRQIHYYQSDISSLSQLNHVVQKIETDYGDISGVFHTAGNIDPSTFKPVEKLSEEIALNQFLPKVQGTINIQNVFKTRNLDFVWITSSLASILGGLTYGAYAVSNAFIDAFVKSQISEQNNWYSVNLDGIGENRINHKNLIEIVEKTLRTESYPQVVVSLKDPNLFELTKETITEVSEATEDSFLERNELGVEYLAPSNEIESQLCALFQSFLGYKEIGVLDNFFDLGADSLKAMTLMKRMNKVFAIELNILDIFTNPTVKKLAEKIELDIMMTTMQEKAKGQNSIII</sequence>
<feature type="domain" description="Carrier" evidence="4">
    <location>
        <begin position="1383"/>
        <end position="1458"/>
    </location>
</feature>
<dbReference type="Pfam" id="PF21394">
    <property type="entry name" value="Beta-ketacyl_N"/>
    <property type="match status" value="1"/>
</dbReference>
<dbReference type="Gene3D" id="3.40.47.10">
    <property type="match status" value="1"/>
</dbReference>
<feature type="domain" description="Ketosynthase family 3 (KS3)" evidence="5">
    <location>
        <begin position="7"/>
        <end position="432"/>
    </location>
</feature>
<dbReference type="InterPro" id="IPR036291">
    <property type="entry name" value="NAD(P)-bd_dom_sf"/>
</dbReference>
<protein>
    <submittedName>
        <fullName evidence="6">SDR family NAD(P)-dependent oxidoreductase</fullName>
    </submittedName>
</protein>
<dbReference type="Pfam" id="PF00109">
    <property type="entry name" value="ketoacyl-synt"/>
    <property type="match status" value="1"/>
</dbReference>
<evidence type="ECO:0000313" key="7">
    <source>
        <dbReference type="Proteomes" id="UP001595935"/>
    </source>
</evidence>
<dbReference type="InterPro" id="IPR050091">
    <property type="entry name" value="PKS_NRPS_Biosynth_Enz"/>
</dbReference>
<evidence type="ECO:0000259" key="5">
    <source>
        <dbReference type="PROSITE" id="PS52004"/>
    </source>
</evidence>
<dbReference type="SUPFAM" id="SSF55048">
    <property type="entry name" value="Probable ACP-binding domain of malonyl-CoA ACP transacylase"/>
    <property type="match status" value="1"/>
</dbReference>
<evidence type="ECO:0000256" key="1">
    <source>
        <dbReference type="ARBA" id="ARBA00022450"/>
    </source>
</evidence>
<dbReference type="SUPFAM" id="SSF53901">
    <property type="entry name" value="Thiolase-like"/>
    <property type="match status" value="1"/>
</dbReference>
<dbReference type="InterPro" id="IPR020806">
    <property type="entry name" value="PKS_PP-bd"/>
</dbReference>
<proteinExistence type="predicted"/>
<dbReference type="SMART" id="SM00825">
    <property type="entry name" value="PKS_KS"/>
    <property type="match status" value="1"/>
</dbReference>
<dbReference type="SMART" id="SM00822">
    <property type="entry name" value="PKS_KR"/>
    <property type="match status" value="1"/>
</dbReference>
<evidence type="ECO:0000313" key="6">
    <source>
        <dbReference type="EMBL" id="MFC4749817.1"/>
    </source>
</evidence>
<dbReference type="Proteomes" id="UP001595935">
    <property type="component" value="Unassembled WGS sequence"/>
</dbReference>
<dbReference type="InterPro" id="IPR001227">
    <property type="entry name" value="Ac_transferase_dom_sf"/>
</dbReference>
<dbReference type="CDD" id="cd00833">
    <property type="entry name" value="PKS"/>
    <property type="match status" value="1"/>
</dbReference>
<organism evidence="6 7">
    <name type="scientific">Flavobacterium branchiicola</name>
    <dbReference type="NCBI Taxonomy" id="1114875"/>
    <lineage>
        <taxon>Bacteria</taxon>
        <taxon>Pseudomonadati</taxon>
        <taxon>Bacteroidota</taxon>
        <taxon>Flavobacteriia</taxon>
        <taxon>Flavobacteriales</taxon>
        <taxon>Flavobacteriaceae</taxon>
        <taxon>Flavobacterium</taxon>
    </lineage>
</organism>
<dbReference type="EMBL" id="JBHSGV010000009">
    <property type="protein sequence ID" value="MFC4749817.1"/>
    <property type="molecule type" value="Genomic_DNA"/>
</dbReference>